<dbReference type="Proteomes" id="UP000029859">
    <property type="component" value="Unassembled WGS sequence"/>
</dbReference>
<keyword evidence="3" id="KW-1185">Reference proteome</keyword>
<accession>A0A099T2I0</accession>
<evidence type="ECO:0000256" key="1">
    <source>
        <dbReference type="SAM" id="Phobius"/>
    </source>
</evidence>
<keyword evidence="1" id="KW-0472">Membrane</keyword>
<reference evidence="2 3" key="1">
    <citation type="submission" date="2014-09" db="EMBL/GenBank/DDBJ databases">
        <title>Draft genome sequence of an obligately methylotrophic methanogen, Methanococcoides methylutens, isolated from marine sediment.</title>
        <authorList>
            <person name="Guan Y."/>
            <person name="Ngugi D.K."/>
            <person name="Blom J."/>
            <person name="Ali S."/>
            <person name="Ferry J.G."/>
            <person name="Stingl U."/>
        </authorList>
    </citation>
    <scope>NUCLEOTIDE SEQUENCE [LARGE SCALE GENOMIC DNA]</scope>
    <source>
        <strain evidence="2 3">DSM 2657</strain>
    </source>
</reference>
<gene>
    <name evidence="2" type="ORF">LI82_05185</name>
</gene>
<keyword evidence="1" id="KW-1133">Transmembrane helix</keyword>
<dbReference type="EMBL" id="JRHO01000009">
    <property type="protein sequence ID" value="KGK99390.1"/>
    <property type="molecule type" value="Genomic_DNA"/>
</dbReference>
<sequence>MAFLLILGLFAVLVLIAVILLGIGVKNNSDTDQGSVMYPKGYWLGRGIALGLLLGVPLGLGAGILTGNLGLGIALGPVFGIGFGSAIGSILEKKHKNNIRELTDEEKRLQRTLLVFTISFLILGVTVLFALFYLYSRM</sequence>
<feature type="transmembrane region" description="Helical" evidence="1">
    <location>
        <begin position="43"/>
        <end position="65"/>
    </location>
</feature>
<dbReference type="RefSeq" id="WP_135607281.1">
    <property type="nucleotide sequence ID" value="NZ_CAAGSM010000006.1"/>
</dbReference>
<organism evidence="2 3">
    <name type="scientific">Methanococcoides methylutens</name>
    <dbReference type="NCBI Taxonomy" id="2226"/>
    <lineage>
        <taxon>Archaea</taxon>
        <taxon>Methanobacteriati</taxon>
        <taxon>Methanobacteriota</taxon>
        <taxon>Stenosarchaea group</taxon>
        <taxon>Methanomicrobia</taxon>
        <taxon>Methanosarcinales</taxon>
        <taxon>Methanosarcinaceae</taxon>
        <taxon>Methanococcoides</taxon>
    </lineage>
</organism>
<dbReference type="AlphaFoldDB" id="A0A099T2I0"/>
<comment type="caution">
    <text evidence="2">The sequence shown here is derived from an EMBL/GenBank/DDBJ whole genome shotgun (WGS) entry which is preliminary data.</text>
</comment>
<evidence type="ECO:0000313" key="3">
    <source>
        <dbReference type="Proteomes" id="UP000029859"/>
    </source>
</evidence>
<evidence type="ECO:0000313" key="2">
    <source>
        <dbReference type="EMBL" id="KGK99390.1"/>
    </source>
</evidence>
<keyword evidence="1" id="KW-0812">Transmembrane</keyword>
<dbReference type="OrthoDB" id="142440at2157"/>
<protein>
    <submittedName>
        <fullName evidence="2">Uncharacterized protein</fullName>
    </submittedName>
</protein>
<feature type="transmembrane region" description="Helical" evidence="1">
    <location>
        <begin position="6"/>
        <end position="23"/>
    </location>
</feature>
<feature type="transmembrane region" description="Helical" evidence="1">
    <location>
        <begin position="112"/>
        <end position="135"/>
    </location>
</feature>
<proteinExistence type="predicted"/>
<name>A0A099T2I0_METMT</name>
<feature type="transmembrane region" description="Helical" evidence="1">
    <location>
        <begin position="71"/>
        <end position="91"/>
    </location>
</feature>